<sequence>MVAAVWASYEEEHGSTTYHETSKPVEIPIYKKYAIPIPHPVAVPVPQQIKIPIPQPYQVEVAVPHPVPIEVIKHVEIPIEKPEPYVVEKKVPYVVEKPYPVTVEKHFPVPIPKPYPVHVPVYKHIPCLLWLSTVRSETGMHMDMPVESLDKTSDASMLKAKRDSIHQPCEPIQQPLYPHIPAYSPPPVYVKPLVQPAYLKKELGIAPLAHLQYIQQPQAYPSVMQKPAITYVKPATPVVNYHAQHQSLQYIKPVMPFYQSPMPSYAPIYQKPLHYAPTYQSPIYDDVMPKLLLKKYEAPAAQILYQKPLVHAPAIQYSTPKVVHVQAPQVSYVKPMVHAPPPVYAPQPIHDSIIVKPHCA</sequence>
<dbReference type="Proteomes" id="UP000078542">
    <property type="component" value="Unassembled WGS sequence"/>
</dbReference>
<evidence type="ECO:0000313" key="2">
    <source>
        <dbReference type="Proteomes" id="UP000078542"/>
    </source>
</evidence>
<keyword evidence="2" id="KW-1185">Reference proteome</keyword>
<proteinExistence type="predicted"/>
<organism evidence="1 2">
    <name type="scientific">Cyphomyrmex costatus</name>
    <dbReference type="NCBI Taxonomy" id="456900"/>
    <lineage>
        <taxon>Eukaryota</taxon>
        <taxon>Metazoa</taxon>
        <taxon>Ecdysozoa</taxon>
        <taxon>Arthropoda</taxon>
        <taxon>Hexapoda</taxon>
        <taxon>Insecta</taxon>
        <taxon>Pterygota</taxon>
        <taxon>Neoptera</taxon>
        <taxon>Endopterygota</taxon>
        <taxon>Hymenoptera</taxon>
        <taxon>Apocrita</taxon>
        <taxon>Aculeata</taxon>
        <taxon>Formicoidea</taxon>
        <taxon>Formicidae</taxon>
        <taxon>Myrmicinae</taxon>
        <taxon>Cyphomyrmex</taxon>
    </lineage>
</organism>
<protein>
    <submittedName>
        <fullName evidence="1">Uncharacterized protein</fullName>
    </submittedName>
</protein>
<gene>
    <name evidence="1" type="ORF">ALC62_07090</name>
</gene>
<name>A0A195CN55_9HYME</name>
<evidence type="ECO:0000313" key="1">
    <source>
        <dbReference type="EMBL" id="KYN02100.1"/>
    </source>
</evidence>
<dbReference type="EMBL" id="KQ977532">
    <property type="protein sequence ID" value="KYN02100.1"/>
    <property type="molecule type" value="Genomic_DNA"/>
</dbReference>
<dbReference type="AlphaFoldDB" id="A0A195CN55"/>
<reference evidence="1 2" key="1">
    <citation type="submission" date="2016-03" db="EMBL/GenBank/DDBJ databases">
        <title>Cyphomyrmex costatus WGS genome.</title>
        <authorList>
            <person name="Nygaard S."/>
            <person name="Hu H."/>
            <person name="Boomsma J."/>
            <person name="Zhang G."/>
        </authorList>
    </citation>
    <scope>NUCLEOTIDE SEQUENCE [LARGE SCALE GENOMIC DNA]</scope>
    <source>
        <strain evidence="1">MS0001</strain>
        <tissue evidence="1">Whole body</tissue>
    </source>
</reference>
<accession>A0A195CN55</accession>